<name>G7DZR7_MIXOS</name>
<sequence length="417" mass="45864">MAGDTQALTGATILPALDEPVALSIPAILLNRTKRTNVESVKLPTRNRREEKERGLTGSRHRRRRYENVTLAHNPHAVPAMAQDRYPTLPHARSFPAPSPAGFKSQQILPSQAAPDLDLHSADMGRFHAPLKGIHRTFKRLIGPEEGQGGSIEDSIRTIQNEIEQWLDGSQVFRAASVDDSSNLRRICLCTESAGESQYIQEVSRTPYNLVWELAPFNRFLVHCTARYYRVPSFTKTDVQGRQVVYLLWPSIGTSAQKKNAIYTPSATDLSSDAASDHDAMSSSFLSDASADASRVDAPLPDRRPAWDDSSARRRQTSGLLPLKLGRAPSAISEEHDGDQSDLGSTDDDISHLALSITSLSVDGDPDETLQAPERAVSPVRSASPCKMVSGKITQIPTRRTQLWSLPTVGFIEWVRA</sequence>
<dbReference type="STRING" id="764103.G7DZR7"/>
<dbReference type="OrthoDB" id="10256743at2759"/>
<dbReference type="AlphaFoldDB" id="G7DZR7"/>
<organism evidence="2 3">
    <name type="scientific">Mixia osmundae (strain CBS 9802 / IAM 14324 / JCM 22182 / KY 12970)</name>
    <dbReference type="NCBI Taxonomy" id="764103"/>
    <lineage>
        <taxon>Eukaryota</taxon>
        <taxon>Fungi</taxon>
        <taxon>Dikarya</taxon>
        <taxon>Basidiomycota</taxon>
        <taxon>Pucciniomycotina</taxon>
        <taxon>Mixiomycetes</taxon>
        <taxon>Mixiales</taxon>
        <taxon>Mixiaceae</taxon>
        <taxon>Mixia</taxon>
    </lineage>
</organism>
<gene>
    <name evidence="2" type="primary">Mo02738</name>
    <name evidence="2" type="ORF">E5Q_02738</name>
</gene>
<comment type="caution">
    <text evidence="2">The sequence shown here is derived from an EMBL/GenBank/DDBJ whole genome shotgun (WGS) entry which is preliminary data.</text>
</comment>
<feature type="compositionally biased region" description="Low complexity" evidence="1">
    <location>
        <begin position="286"/>
        <end position="298"/>
    </location>
</feature>
<feature type="compositionally biased region" description="Basic and acidic residues" evidence="1">
    <location>
        <begin position="300"/>
        <end position="312"/>
    </location>
</feature>
<dbReference type="eggNOG" id="ENOG502S8WT">
    <property type="taxonomic scope" value="Eukaryota"/>
</dbReference>
<evidence type="ECO:0008006" key="4">
    <source>
        <dbReference type="Google" id="ProtNLM"/>
    </source>
</evidence>
<dbReference type="InParanoid" id="G7DZR7"/>
<dbReference type="OMA" id="RAINRRW"/>
<keyword evidence="3" id="KW-1185">Reference proteome</keyword>
<reference evidence="2 3" key="1">
    <citation type="journal article" date="2011" name="J. Gen. Appl. Microbiol.">
        <title>Draft genome sequencing of the enigmatic basidiomycete Mixia osmundae.</title>
        <authorList>
            <person name="Nishida H."/>
            <person name="Nagatsuka Y."/>
            <person name="Sugiyama J."/>
        </authorList>
    </citation>
    <scope>NUCLEOTIDE SEQUENCE [LARGE SCALE GENOMIC DNA]</scope>
    <source>
        <strain evidence="3">CBS 9802 / IAM 14324 / JCM 22182 / KY 12970</strain>
    </source>
</reference>
<evidence type="ECO:0000256" key="1">
    <source>
        <dbReference type="SAM" id="MobiDB-lite"/>
    </source>
</evidence>
<dbReference type="EMBL" id="BABT02000074">
    <property type="protein sequence ID" value="GAA96077.1"/>
    <property type="molecule type" value="Genomic_DNA"/>
</dbReference>
<protein>
    <recommendedName>
        <fullName evidence="4">R3H-associated N-terminal domain-containing protein</fullName>
    </recommendedName>
</protein>
<proteinExistence type="predicted"/>
<dbReference type="HOGENOM" id="CLU_584134_0_0_1"/>
<accession>G7DZR7</accession>
<dbReference type="Proteomes" id="UP000009131">
    <property type="component" value="Unassembled WGS sequence"/>
</dbReference>
<reference evidence="2 3" key="2">
    <citation type="journal article" date="2012" name="Open Biol.">
        <title>Characteristics of nucleosomes and linker DNA regions on the genome of the basidiomycete Mixia osmundae revealed by mono- and dinucleosome mapping.</title>
        <authorList>
            <person name="Nishida H."/>
            <person name="Kondo S."/>
            <person name="Matsumoto T."/>
            <person name="Suzuki Y."/>
            <person name="Yoshikawa H."/>
            <person name="Taylor T.D."/>
            <person name="Sugiyama J."/>
        </authorList>
    </citation>
    <scope>NUCLEOTIDE SEQUENCE [LARGE SCALE GENOMIC DNA]</scope>
    <source>
        <strain evidence="3">CBS 9802 / IAM 14324 / JCM 22182 / KY 12970</strain>
    </source>
</reference>
<evidence type="ECO:0000313" key="3">
    <source>
        <dbReference type="Proteomes" id="UP000009131"/>
    </source>
</evidence>
<feature type="region of interest" description="Disordered" evidence="1">
    <location>
        <begin position="286"/>
        <end position="348"/>
    </location>
</feature>
<dbReference type="RefSeq" id="XP_014567888.1">
    <property type="nucleotide sequence ID" value="XM_014712402.1"/>
</dbReference>
<evidence type="ECO:0000313" key="2">
    <source>
        <dbReference type="EMBL" id="GAA96077.1"/>
    </source>
</evidence>